<sequence>MFYPSTAGTVASFAPGYPVSRSYYPTAPMSAVLPGQHYYPTMHAAPMAYPTTAAPMMYQSAGYGYGGGYYGHQPTVILSSPRRHRRSRSRGFLGYL</sequence>
<dbReference type="OrthoDB" id="3023920at2759"/>
<proteinExistence type="predicted"/>
<dbReference type="EMBL" id="KN831774">
    <property type="protein sequence ID" value="KIM43938.1"/>
    <property type="molecule type" value="Genomic_DNA"/>
</dbReference>
<dbReference type="HOGENOM" id="CLU_2277712_0_0_1"/>
<dbReference type="AlphaFoldDB" id="A0A0C2Y244"/>
<protein>
    <submittedName>
        <fullName evidence="1">Uncharacterized protein</fullName>
    </submittedName>
</protein>
<name>A0A0C2Y244_HEBCY</name>
<evidence type="ECO:0000313" key="2">
    <source>
        <dbReference type="Proteomes" id="UP000053424"/>
    </source>
</evidence>
<keyword evidence="2" id="KW-1185">Reference proteome</keyword>
<gene>
    <name evidence="1" type="ORF">M413DRAFT_443002</name>
</gene>
<reference evidence="1 2" key="1">
    <citation type="submission" date="2014-04" db="EMBL/GenBank/DDBJ databases">
        <authorList>
            <consortium name="DOE Joint Genome Institute"/>
            <person name="Kuo A."/>
            <person name="Gay G."/>
            <person name="Dore J."/>
            <person name="Kohler A."/>
            <person name="Nagy L.G."/>
            <person name="Floudas D."/>
            <person name="Copeland A."/>
            <person name="Barry K.W."/>
            <person name="Cichocki N."/>
            <person name="Veneault-Fourrey C."/>
            <person name="LaButti K."/>
            <person name="Lindquist E.A."/>
            <person name="Lipzen A."/>
            <person name="Lundell T."/>
            <person name="Morin E."/>
            <person name="Murat C."/>
            <person name="Sun H."/>
            <person name="Tunlid A."/>
            <person name="Henrissat B."/>
            <person name="Grigoriev I.V."/>
            <person name="Hibbett D.S."/>
            <person name="Martin F."/>
            <person name="Nordberg H.P."/>
            <person name="Cantor M.N."/>
            <person name="Hua S.X."/>
        </authorList>
    </citation>
    <scope>NUCLEOTIDE SEQUENCE [LARGE SCALE GENOMIC DNA]</scope>
    <source>
        <strain evidence="2">h7</strain>
    </source>
</reference>
<evidence type="ECO:0000313" key="1">
    <source>
        <dbReference type="EMBL" id="KIM43938.1"/>
    </source>
</evidence>
<organism evidence="1 2">
    <name type="scientific">Hebeloma cylindrosporum</name>
    <dbReference type="NCBI Taxonomy" id="76867"/>
    <lineage>
        <taxon>Eukaryota</taxon>
        <taxon>Fungi</taxon>
        <taxon>Dikarya</taxon>
        <taxon>Basidiomycota</taxon>
        <taxon>Agaricomycotina</taxon>
        <taxon>Agaricomycetes</taxon>
        <taxon>Agaricomycetidae</taxon>
        <taxon>Agaricales</taxon>
        <taxon>Agaricineae</taxon>
        <taxon>Hymenogastraceae</taxon>
        <taxon>Hebeloma</taxon>
    </lineage>
</organism>
<reference evidence="2" key="2">
    <citation type="submission" date="2015-01" db="EMBL/GenBank/DDBJ databases">
        <title>Evolutionary Origins and Diversification of the Mycorrhizal Mutualists.</title>
        <authorList>
            <consortium name="DOE Joint Genome Institute"/>
            <consortium name="Mycorrhizal Genomics Consortium"/>
            <person name="Kohler A."/>
            <person name="Kuo A."/>
            <person name="Nagy L.G."/>
            <person name="Floudas D."/>
            <person name="Copeland A."/>
            <person name="Barry K.W."/>
            <person name="Cichocki N."/>
            <person name="Veneault-Fourrey C."/>
            <person name="LaButti K."/>
            <person name="Lindquist E.A."/>
            <person name="Lipzen A."/>
            <person name="Lundell T."/>
            <person name="Morin E."/>
            <person name="Murat C."/>
            <person name="Riley R."/>
            <person name="Ohm R."/>
            <person name="Sun H."/>
            <person name="Tunlid A."/>
            <person name="Henrissat B."/>
            <person name="Grigoriev I.V."/>
            <person name="Hibbett D.S."/>
            <person name="Martin F."/>
        </authorList>
    </citation>
    <scope>NUCLEOTIDE SEQUENCE [LARGE SCALE GENOMIC DNA]</scope>
    <source>
        <strain evidence="2">h7</strain>
    </source>
</reference>
<dbReference type="Proteomes" id="UP000053424">
    <property type="component" value="Unassembled WGS sequence"/>
</dbReference>
<accession>A0A0C2Y244</accession>